<sequence>MTHSIDVRAAGTVLWRERKGSLQVLLIHRPKWSDWSFPKGKLKAGETLAECAVRETTEEAGVAPVLGRPLGWQHYDLADGRHKEVRYWAATIAPSGSPVLATRPTNWVPNKGEIDDRRWLNASAAAKKLTREDDKKILSQLVRAYETGKLATTPVILLRHTRAKSRSAWATENSHATEHNRPLTKVGQARAQNLIGTLGAYGIEEVTSSPWKRCVDTVAPYTRALGGVVRVVDALTEAAFAADPETFLAWVRDQFLHANTPQVISLHRPTLQAVMNTLRPFTAAKVLAQVPKKDPWLKTGEMIIAHVAFPGGPGTSPDVVALERTRPVA</sequence>
<dbReference type="SUPFAM" id="SSF53254">
    <property type="entry name" value="Phosphoglycerate mutase-like"/>
    <property type="match status" value="1"/>
</dbReference>
<proteinExistence type="predicted"/>
<dbReference type="Gene3D" id="3.40.50.1240">
    <property type="entry name" value="Phosphoglycerate mutase-like"/>
    <property type="match status" value="1"/>
</dbReference>
<keyword evidence="1 3" id="KW-0378">Hydrolase</keyword>
<dbReference type="Proteomes" id="UP001235966">
    <property type="component" value="Unassembled WGS sequence"/>
</dbReference>
<dbReference type="PANTHER" id="PTHR21340:SF0">
    <property type="entry name" value="BIS(5'-NUCLEOSYL)-TETRAPHOSPHATASE [ASYMMETRICAL]"/>
    <property type="match status" value="1"/>
</dbReference>
<dbReference type="Gene3D" id="3.90.79.10">
    <property type="entry name" value="Nucleoside Triphosphate Pyrophosphohydrolase"/>
    <property type="match status" value="1"/>
</dbReference>
<dbReference type="EC" id="3.6.1.55" evidence="3"/>
<dbReference type="InterPro" id="IPR029033">
    <property type="entry name" value="His_PPase_superfam"/>
</dbReference>
<dbReference type="PROSITE" id="PS51462">
    <property type="entry name" value="NUDIX"/>
    <property type="match status" value="1"/>
</dbReference>
<gene>
    <name evidence="3" type="ORF">J2S49_000734</name>
</gene>
<dbReference type="EMBL" id="JAUSQW010000001">
    <property type="protein sequence ID" value="MDP9800658.1"/>
    <property type="molecule type" value="Genomic_DNA"/>
</dbReference>
<dbReference type="SUPFAM" id="SSF55811">
    <property type="entry name" value="Nudix"/>
    <property type="match status" value="1"/>
</dbReference>
<dbReference type="Pfam" id="PF00293">
    <property type="entry name" value="NUDIX"/>
    <property type="match status" value="1"/>
</dbReference>
<dbReference type="InterPro" id="IPR051325">
    <property type="entry name" value="Nudix_hydrolase_domain"/>
</dbReference>
<protein>
    <submittedName>
        <fullName evidence="3">8-oxo-dGTP diphosphatase</fullName>
        <ecNumber evidence="3">3.6.1.55</ecNumber>
    </submittedName>
</protein>
<dbReference type="InterPro" id="IPR020084">
    <property type="entry name" value="NUDIX_hydrolase_CS"/>
</dbReference>
<keyword evidence="4" id="KW-1185">Reference proteome</keyword>
<dbReference type="RefSeq" id="WP_278058023.1">
    <property type="nucleotide sequence ID" value="NZ_CP121247.1"/>
</dbReference>
<dbReference type="CDD" id="cd07067">
    <property type="entry name" value="HP_PGM_like"/>
    <property type="match status" value="1"/>
</dbReference>
<evidence type="ECO:0000313" key="4">
    <source>
        <dbReference type="Proteomes" id="UP001235966"/>
    </source>
</evidence>
<reference evidence="3 4" key="1">
    <citation type="submission" date="2023-07" db="EMBL/GenBank/DDBJ databases">
        <title>Sequencing the genomes of 1000 actinobacteria strains.</title>
        <authorList>
            <person name="Klenk H.-P."/>
        </authorList>
    </citation>
    <scope>NUCLEOTIDE SEQUENCE [LARGE SCALE GENOMIC DNA]</scope>
    <source>
        <strain evidence="3 4">DSM 102162</strain>
    </source>
</reference>
<comment type="caution">
    <text evidence="3">The sequence shown here is derived from an EMBL/GenBank/DDBJ whole genome shotgun (WGS) entry which is preliminary data.</text>
</comment>
<accession>A0ABT9NAW5</accession>
<dbReference type="SMART" id="SM00855">
    <property type="entry name" value="PGAM"/>
    <property type="match status" value="1"/>
</dbReference>
<evidence type="ECO:0000256" key="1">
    <source>
        <dbReference type="ARBA" id="ARBA00022801"/>
    </source>
</evidence>
<feature type="domain" description="Nudix hydrolase" evidence="2">
    <location>
        <begin position="5"/>
        <end position="143"/>
    </location>
</feature>
<dbReference type="Pfam" id="PF00300">
    <property type="entry name" value="His_Phos_1"/>
    <property type="match status" value="1"/>
</dbReference>
<dbReference type="PROSITE" id="PS00893">
    <property type="entry name" value="NUDIX_BOX"/>
    <property type="match status" value="1"/>
</dbReference>
<dbReference type="GO" id="GO:0035539">
    <property type="term" value="F:8-oxo-7,8-dihydrodeoxyguanosine triphosphate pyrophosphatase activity"/>
    <property type="evidence" value="ECO:0007669"/>
    <property type="project" value="UniProtKB-EC"/>
</dbReference>
<dbReference type="InterPro" id="IPR013078">
    <property type="entry name" value="His_Pase_superF_clade-1"/>
</dbReference>
<name>A0ABT9NAW5_9ACTO</name>
<dbReference type="CDD" id="cd03673">
    <property type="entry name" value="NUDIX_Ap6A_hydrolase"/>
    <property type="match status" value="1"/>
</dbReference>
<organism evidence="3 4">
    <name type="scientific">Arcanobacterium wilhelmae</name>
    <dbReference type="NCBI Taxonomy" id="1803177"/>
    <lineage>
        <taxon>Bacteria</taxon>
        <taxon>Bacillati</taxon>
        <taxon>Actinomycetota</taxon>
        <taxon>Actinomycetes</taxon>
        <taxon>Actinomycetales</taxon>
        <taxon>Actinomycetaceae</taxon>
        <taxon>Arcanobacterium</taxon>
    </lineage>
</organism>
<evidence type="ECO:0000259" key="2">
    <source>
        <dbReference type="PROSITE" id="PS51462"/>
    </source>
</evidence>
<dbReference type="InterPro" id="IPR000086">
    <property type="entry name" value="NUDIX_hydrolase_dom"/>
</dbReference>
<dbReference type="InterPro" id="IPR015797">
    <property type="entry name" value="NUDIX_hydrolase-like_dom_sf"/>
</dbReference>
<dbReference type="PANTHER" id="PTHR21340">
    <property type="entry name" value="DIADENOSINE 5,5-P1,P4-TETRAPHOSPHATE PYROPHOSPHOHYDROLASE MUTT"/>
    <property type="match status" value="1"/>
</dbReference>
<evidence type="ECO:0000313" key="3">
    <source>
        <dbReference type="EMBL" id="MDP9800658.1"/>
    </source>
</evidence>